<proteinExistence type="predicted"/>
<dbReference type="RefSeq" id="WP_101572285.1">
    <property type="nucleotide sequence ID" value="NZ_JACOOK010000004.1"/>
</dbReference>
<name>A0ABR7CP61_9BACT</name>
<gene>
    <name evidence="1" type="ORF">H8S08_08870</name>
</gene>
<evidence type="ECO:0000313" key="1">
    <source>
        <dbReference type="EMBL" id="MBC5617125.1"/>
    </source>
</evidence>
<accession>A0ABR7CP61</accession>
<protein>
    <recommendedName>
        <fullName evidence="3">HTH cro/C1-type domain-containing protein</fullName>
    </recommendedName>
</protein>
<reference evidence="1 2" key="1">
    <citation type="submission" date="2020-08" db="EMBL/GenBank/DDBJ databases">
        <title>Genome public.</title>
        <authorList>
            <person name="Liu C."/>
            <person name="Sun Q."/>
        </authorList>
    </citation>
    <scope>NUCLEOTIDE SEQUENCE [LARGE SCALE GENOMIC DNA]</scope>
    <source>
        <strain evidence="1 2">New-7</strain>
    </source>
</reference>
<sequence length="113" mass="12872">MGLSIREFERECGLKRGNISNMTGALGSDKLSKIIQRFPSIDLYWLLTGRGNIFRDASDAGGKTNCEDEDLPLVIDSMVSNLTNYTELQLRQLKLLQKLIDQNKKERDPLQNR</sequence>
<dbReference type="Proteomes" id="UP000636891">
    <property type="component" value="Unassembled WGS sequence"/>
</dbReference>
<comment type="caution">
    <text evidence="1">The sequence shown here is derived from an EMBL/GenBank/DDBJ whole genome shotgun (WGS) entry which is preliminary data.</text>
</comment>
<organism evidence="1 2">
    <name type="scientific">Alistipes hominis</name>
    <dbReference type="NCBI Taxonomy" id="2763015"/>
    <lineage>
        <taxon>Bacteria</taxon>
        <taxon>Pseudomonadati</taxon>
        <taxon>Bacteroidota</taxon>
        <taxon>Bacteroidia</taxon>
        <taxon>Bacteroidales</taxon>
        <taxon>Rikenellaceae</taxon>
        <taxon>Alistipes</taxon>
    </lineage>
</organism>
<evidence type="ECO:0008006" key="3">
    <source>
        <dbReference type="Google" id="ProtNLM"/>
    </source>
</evidence>
<keyword evidence="2" id="KW-1185">Reference proteome</keyword>
<dbReference type="EMBL" id="JACOOK010000004">
    <property type="protein sequence ID" value="MBC5617125.1"/>
    <property type="molecule type" value="Genomic_DNA"/>
</dbReference>
<evidence type="ECO:0000313" key="2">
    <source>
        <dbReference type="Proteomes" id="UP000636891"/>
    </source>
</evidence>